<evidence type="ECO:0000256" key="3">
    <source>
        <dbReference type="ARBA" id="ARBA00039658"/>
    </source>
</evidence>
<dbReference type="RefSeq" id="XP_038825005.1">
    <property type="nucleotide sequence ID" value="XM_038969077.1"/>
</dbReference>
<evidence type="ECO:0000259" key="8">
    <source>
        <dbReference type="PROSITE" id="PS50994"/>
    </source>
</evidence>
<feature type="region of interest" description="Disordered" evidence="5">
    <location>
        <begin position="134"/>
        <end position="165"/>
    </location>
</feature>
<dbReference type="KEGG" id="snh:120024791"/>
<dbReference type="Gene3D" id="3.30.70.270">
    <property type="match status" value="2"/>
</dbReference>
<keyword evidence="9" id="KW-1185">Reference proteome</keyword>
<feature type="domain" description="Reverse transcriptase" evidence="7">
    <location>
        <begin position="492"/>
        <end position="671"/>
    </location>
</feature>
<feature type="compositionally biased region" description="Basic and acidic residues" evidence="5">
    <location>
        <begin position="1546"/>
        <end position="1557"/>
    </location>
</feature>
<dbReference type="GO" id="GO:0003676">
    <property type="term" value="F:nucleic acid binding"/>
    <property type="evidence" value="ECO:0007669"/>
    <property type="project" value="InterPro"/>
</dbReference>
<dbReference type="Gene3D" id="1.10.340.70">
    <property type="match status" value="1"/>
</dbReference>
<dbReference type="SUPFAM" id="SSF56672">
    <property type="entry name" value="DNA/RNA polymerases"/>
    <property type="match status" value="1"/>
</dbReference>
<dbReference type="GO" id="GO:0004523">
    <property type="term" value="F:RNA-DNA hybrid ribonuclease activity"/>
    <property type="evidence" value="ECO:0007669"/>
    <property type="project" value="UniProtKB-EC"/>
</dbReference>
<evidence type="ECO:0000256" key="4">
    <source>
        <dbReference type="PROSITE-ProRule" id="PRU00047"/>
    </source>
</evidence>
<dbReference type="Gene3D" id="3.10.10.10">
    <property type="entry name" value="HIV Type 1 Reverse Transcriptase, subunit A, domain 1"/>
    <property type="match status" value="1"/>
</dbReference>
<dbReference type="GO" id="GO:0008270">
    <property type="term" value="F:zinc ion binding"/>
    <property type="evidence" value="ECO:0007669"/>
    <property type="project" value="UniProtKB-KW"/>
</dbReference>
<gene>
    <name evidence="10" type="primary">LOC120024791</name>
</gene>
<keyword evidence="4" id="KW-0862">Zinc</keyword>
<dbReference type="Proteomes" id="UP000808372">
    <property type="component" value="Chromosome 30"/>
</dbReference>
<feature type="region of interest" description="Disordered" evidence="5">
    <location>
        <begin position="386"/>
        <end position="408"/>
    </location>
</feature>
<dbReference type="InterPro" id="IPR050951">
    <property type="entry name" value="Retrovirus_Pol_polyprotein"/>
</dbReference>
<dbReference type="InterPro" id="IPR001584">
    <property type="entry name" value="Integrase_cat-core"/>
</dbReference>
<proteinExistence type="inferred from homology"/>
<dbReference type="CDD" id="cd01647">
    <property type="entry name" value="RT_LTR"/>
    <property type="match status" value="1"/>
</dbReference>
<keyword evidence="4" id="KW-0479">Metal-binding</keyword>
<evidence type="ECO:0000313" key="10">
    <source>
        <dbReference type="RefSeq" id="XP_038825005.1"/>
    </source>
</evidence>
<feature type="domain" description="CCHC-type" evidence="6">
    <location>
        <begin position="126"/>
        <end position="139"/>
    </location>
</feature>
<dbReference type="FunFam" id="3.30.420.10:FF:000032">
    <property type="entry name" value="Retrovirus-related Pol polyprotein from transposon 297-like Protein"/>
    <property type="match status" value="1"/>
</dbReference>
<dbReference type="FunFam" id="1.10.340.70:FF:000001">
    <property type="entry name" value="Retrovirus-related Pol polyprotein from transposon gypsy-like Protein"/>
    <property type="match status" value="1"/>
</dbReference>
<dbReference type="Gene3D" id="3.10.20.370">
    <property type="match status" value="1"/>
</dbReference>
<feature type="compositionally biased region" description="Polar residues" evidence="5">
    <location>
        <begin position="391"/>
        <end position="406"/>
    </location>
</feature>
<sequence length="1557" mass="174754">MGCNTSRGAVVVDPSKKPETRPASASSNSKATAEEAKETTEKDKDETEGKALEWANAVWNDPDSAKDHYPAGERLFHLRQEKRSAQDFALEFRTLAAVPSPSSSTPTPMELGGAAARATGGGGLSCASCGRRGHTADRCWGGPPGSRDARSSTARTPQLSPVEQNYDVGDRELLAVVRALKPVLVPWHQSQTEAPVVDDWVRRSRETWEAAHGPEVAGPLQEDELRKVPLPPLDIGGAPAYAVRSILDSRRRCKPLQQWTAADVHERLDEYRREQRYSHLSKVIPAITTMKQEVGAVMPITMPAVRPIMEVPNTLPYPAQTIQGSAELMERILAMLERVLEQRPQQSDHRFQKGNRSKVKSNGPSALQQQVQRTADILTDCQDDLTLTDDGSSQLHDTDGPDSSSEPEVLRDLGLTDIDVNSCQASPAGKKKLIQLIAEYQSIFSRHKLDCGKASGCLHRIQLSDEKPFRMPYRRLSPNHYEKLKQALNEMEEREIIRKSSSEFASPLVLVWKKSGDLRLCTDFRLLNARTIKDAHPLPHQADALAALGGNAFFSTMDLTSGYYNVEVHEDDRRFTAFTSPFGLYEYNRMPQGLCNSPATFMRMMLNIFGDQNFLSLLCYLDDVLVYAPTEDLALQRLEMVFERLKAHNLKLAPKKCNFLQRSVKFLGHIISADGVATDPEKVRAITGVTEADLMEDGTDIPSQKKLRSFLGMVVYYQQFIEGCSTIAKPLFGLTTGHKAPRWKKKRRSPVRKLTAADWTTECRQALFQLKQALLDQVLLAHPNFEKPFLLSVDASSNGLGAVLSQVQEQGATARPIAFASKSLSYAQSRYPAHRLEFFAMKWAICDKFHHWLRGQQFTVWTDNNPLTYILTKAKLDACEQRWVAKLAPYEFDIKYIPGKINVVADALSREPFVRPSALHRLTRVPYETLLAEADAVRTDRVQDVFRWSSHPFDKSSDSNEVVISCQATVDPPSGALSRHEVAAVLHSHRCWGDEVGSHALLLPQLPQAVMPSEQTDVDVLPHDRLMSKQRDDNVISRVIFFVERGRRPSRRERSHETVEVLCLLRSWDKLTMKMGVLYRVSRNVVTKRKTYLYVVPASMKAMVLKGVHDEAGHQGQQRTVYLTRQRFFWHGLEREVKAYVKCCRRCVVSKTPEPEARAPLESIITTEPLELVCIDFWSAEDSSNKSLDVLVVTDHFTKLAHAFLCPNQSAKSVAHQLWNNYFCVYGMPRRIHSDQGANFESALIAELLSVAGVQKSHTTPYHPMGNGSCERMNRTLGNMIRALPKRAKHRWPQALKSLTFAYNCTIHETTGFAPFLLMFGRTPRLPVDIVFGSVIENPEVVDYDQFVQSLRRDLKEAMNTAQASAAKQLKRHADLYDRRVRGAPVEIGDRVLLANKGERGKRKLADRWEDTVYLVTGLNADSHTFKIQNSSTGREKTVHRNLIMPVNFLPLPHAAVDEGTDMSGLTESEGMNDSLMVSAAMDTAVDDDAEYRTRVWVSELPSEGTGDTRLEGDVRSLDAQDVPPLDSVGDILQLEGLPRSESLQESDRDRMFTYEG</sequence>
<dbReference type="InterPro" id="IPR001878">
    <property type="entry name" value="Znf_CCHC"/>
</dbReference>
<evidence type="ECO:0000313" key="9">
    <source>
        <dbReference type="Proteomes" id="UP000808372"/>
    </source>
</evidence>
<dbReference type="EC" id="3.1.26.4" evidence="2"/>
<feature type="compositionally biased region" description="Polar residues" evidence="5">
    <location>
        <begin position="151"/>
        <end position="163"/>
    </location>
</feature>
<feature type="domain" description="Integrase catalytic" evidence="8">
    <location>
        <begin position="1165"/>
        <end position="1323"/>
    </location>
</feature>
<dbReference type="InterPro" id="IPR043502">
    <property type="entry name" value="DNA/RNA_pol_sf"/>
</dbReference>
<dbReference type="InterPro" id="IPR041588">
    <property type="entry name" value="Integrase_H2C2"/>
</dbReference>
<reference evidence="10" key="1">
    <citation type="submission" date="2025-08" db="UniProtKB">
        <authorList>
            <consortium name="RefSeq"/>
        </authorList>
    </citation>
    <scope>IDENTIFICATION</scope>
    <source>
        <tissue evidence="10">White muscle</tissue>
    </source>
</reference>
<feature type="region of interest" description="Disordered" evidence="5">
    <location>
        <begin position="1520"/>
        <end position="1557"/>
    </location>
</feature>
<dbReference type="FunFam" id="3.10.20.370:FF:000001">
    <property type="entry name" value="Retrovirus-related Pol polyprotein from transposon 17.6-like protein"/>
    <property type="match status" value="1"/>
</dbReference>
<name>A0A8U0TQY7_SALNM</name>
<dbReference type="PANTHER" id="PTHR37984">
    <property type="entry name" value="PROTEIN CBG26694"/>
    <property type="match status" value="1"/>
</dbReference>
<dbReference type="Pfam" id="PF17921">
    <property type="entry name" value="Integrase_H2C2"/>
    <property type="match status" value="1"/>
</dbReference>
<dbReference type="GO" id="GO:0015074">
    <property type="term" value="P:DNA integration"/>
    <property type="evidence" value="ECO:0007669"/>
    <property type="project" value="InterPro"/>
</dbReference>
<evidence type="ECO:0000256" key="2">
    <source>
        <dbReference type="ARBA" id="ARBA00012180"/>
    </source>
</evidence>
<dbReference type="InterPro" id="IPR043128">
    <property type="entry name" value="Rev_trsase/Diguanyl_cyclase"/>
</dbReference>
<dbReference type="Pfam" id="PF00078">
    <property type="entry name" value="RVT_1"/>
    <property type="match status" value="1"/>
</dbReference>
<dbReference type="Pfam" id="PF00665">
    <property type="entry name" value="rve"/>
    <property type="match status" value="1"/>
</dbReference>
<dbReference type="PROSITE" id="PS50994">
    <property type="entry name" value="INTEGRASE"/>
    <property type="match status" value="1"/>
</dbReference>
<accession>A0A8U0TQY7</accession>
<feature type="compositionally biased region" description="Basic and acidic residues" evidence="5">
    <location>
        <begin position="32"/>
        <end position="51"/>
    </location>
</feature>
<dbReference type="Gene3D" id="3.30.420.10">
    <property type="entry name" value="Ribonuclease H-like superfamily/Ribonuclease H"/>
    <property type="match status" value="1"/>
</dbReference>
<keyword evidence="4" id="KW-0863">Zinc-finger</keyword>
<evidence type="ECO:0000256" key="1">
    <source>
        <dbReference type="ARBA" id="ARBA00010879"/>
    </source>
</evidence>
<dbReference type="InterPro" id="IPR012337">
    <property type="entry name" value="RNaseH-like_sf"/>
</dbReference>
<dbReference type="InterPro" id="IPR000477">
    <property type="entry name" value="RT_dom"/>
</dbReference>
<dbReference type="PROSITE" id="PS50158">
    <property type="entry name" value="ZF_CCHC"/>
    <property type="match status" value="1"/>
</dbReference>
<evidence type="ECO:0000256" key="5">
    <source>
        <dbReference type="SAM" id="MobiDB-lite"/>
    </source>
</evidence>
<dbReference type="InterPro" id="IPR036397">
    <property type="entry name" value="RNaseH_sf"/>
</dbReference>
<organism evidence="9 10">
    <name type="scientific">Salvelinus namaycush</name>
    <name type="common">Lake trout</name>
    <name type="synonym">Salmo namaycush</name>
    <dbReference type="NCBI Taxonomy" id="8040"/>
    <lineage>
        <taxon>Eukaryota</taxon>
        <taxon>Metazoa</taxon>
        <taxon>Chordata</taxon>
        <taxon>Craniata</taxon>
        <taxon>Vertebrata</taxon>
        <taxon>Euteleostomi</taxon>
        <taxon>Actinopterygii</taxon>
        <taxon>Neopterygii</taxon>
        <taxon>Teleostei</taxon>
        <taxon>Protacanthopterygii</taxon>
        <taxon>Salmoniformes</taxon>
        <taxon>Salmonidae</taxon>
        <taxon>Salmoninae</taxon>
        <taxon>Salvelinus</taxon>
    </lineage>
</organism>
<feature type="region of interest" description="Disordered" evidence="5">
    <location>
        <begin position="343"/>
        <end position="368"/>
    </location>
</feature>
<feature type="region of interest" description="Disordered" evidence="5">
    <location>
        <begin position="1"/>
        <end position="69"/>
    </location>
</feature>
<evidence type="ECO:0000259" key="7">
    <source>
        <dbReference type="PROSITE" id="PS50878"/>
    </source>
</evidence>
<comment type="similarity">
    <text evidence="1">Belongs to the beta type-B retroviral polymerase family. HERV class-II K(HML-2) pol subfamily.</text>
</comment>
<dbReference type="Pfam" id="PF17919">
    <property type="entry name" value="RT_RNaseH_2"/>
    <property type="match status" value="1"/>
</dbReference>
<dbReference type="PANTHER" id="PTHR37984:SF15">
    <property type="entry name" value="INTEGRASE CATALYTIC DOMAIN-CONTAINING PROTEIN"/>
    <property type="match status" value="1"/>
</dbReference>
<dbReference type="SUPFAM" id="SSF53098">
    <property type="entry name" value="Ribonuclease H-like"/>
    <property type="match status" value="1"/>
</dbReference>
<dbReference type="CDD" id="cd09274">
    <property type="entry name" value="RNase_HI_RT_Ty3"/>
    <property type="match status" value="1"/>
</dbReference>
<dbReference type="PROSITE" id="PS50878">
    <property type="entry name" value="RT_POL"/>
    <property type="match status" value="1"/>
</dbReference>
<protein>
    <recommendedName>
        <fullName evidence="3">Gypsy retrotransposon integrase-like protein 1</fullName>
        <ecNumber evidence="2">3.1.26.4</ecNumber>
    </recommendedName>
</protein>
<dbReference type="GeneID" id="120024791"/>
<dbReference type="InterPro" id="IPR041577">
    <property type="entry name" value="RT_RNaseH_2"/>
</dbReference>
<evidence type="ECO:0000259" key="6">
    <source>
        <dbReference type="PROSITE" id="PS50158"/>
    </source>
</evidence>